<dbReference type="PANTHER" id="PTHR33167:SF29">
    <property type="entry name" value="T28K15.14 PROTEIN"/>
    <property type="match status" value="1"/>
</dbReference>
<gene>
    <name evidence="2" type="ORF">DH2020_028629</name>
</gene>
<reference evidence="2 3" key="1">
    <citation type="journal article" date="2021" name="Comput. Struct. Biotechnol. J.">
        <title>De novo genome assembly of the potent medicinal plant Rehmannia glutinosa using nanopore technology.</title>
        <authorList>
            <person name="Ma L."/>
            <person name="Dong C."/>
            <person name="Song C."/>
            <person name="Wang X."/>
            <person name="Zheng X."/>
            <person name="Niu Y."/>
            <person name="Chen S."/>
            <person name="Feng W."/>
        </authorList>
    </citation>
    <scope>NUCLEOTIDE SEQUENCE [LARGE SCALE GENOMIC DNA]</scope>
    <source>
        <strain evidence="2">DH-2019</strain>
    </source>
</reference>
<protein>
    <submittedName>
        <fullName evidence="2">Uncharacterized protein</fullName>
    </submittedName>
</protein>
<organism evidence="2 3">
    <name type="scientific">Rehmannia glutinosa</name>
    <name type="common">Chinese foxglove</name>
    <dbReference type="NCBI Taxonomy" id="99300"/>
    <lineage>
        <taxon>Eukaryota</taxon>
        <taxon>Viridiplantae</taxon>
        <taxon>Streptophyta</taxon>
        <taxon>Embryophyta</taxon>
        <taxon>Tracheophyta</taxon>
        <taxon>Spermatophyta</taxon>
        <taxon>Magnoliopsida</taxon>
        <taxon>eudicotyledons</taxon>
        <taxon>Gunneridae</taxon>
        <taxon>Pentapetalae</taxon>
        <taxon>asterids</taxon>
        <taxon>lamiids</taxon>
        <taxon>Lamiales</taxon>
        <taxon>Orobanchaceae</taxon>
        <taxon>Rehmannieae</taxon>
        <taxon>Rehmannia</taxon>
    </lineage>
</organism>
<proteinExistence type="predicted"/>
<feature type="compositionally biased region" description="Basic and acidic residues" evidence="1">
    <location>
        <begin position="55"/>
        <end position="75"/>
    </location>
</feature>
<dbReference type="Proteomes" id="UP001318860">
    <property type="component" value="Unassembled WGS sequence"/>
</dbReference>
<feature type="compositionally biased region" description="Polar residues" evidence="1">
    <location>
        <begin position="76"/>
        <end position="93"/>
    </location>
</feature>
<dbReference type="InterPro" id="IPR008581">
    <property type="entry name" value="DUF863_pln"/>
</dbReference>
<dbReference type="PANTHER" id="PTHR33167">
    <property type="entry name" value="TRANSCRIPTION FACTOR, PUTATIVE (DUF863)-RELATED"/>
    <property type="match status" value="1"/>
</dbReference>
<feature type="region of interest" description="Disordered" evidence="1">
    <location>
        <begin position="160"/>
        <end position="198"/>
    </location>
</feature>
<evidence type="ECO:0000256" key="1">
    <source>
        <dbReference type="SAM" id="MobiDB-lite"/>
    </source>
</evidence>
<evidence type="ECO:0000313" key="2">
    <source>
        <dbReference type="EMBL" id="KAK6137703.1"/>
    </source>
</evidence>
<keyword evidence="3" id="KW-1185">Reference proteome</keyword>
<feature type="compositionally biased region" description="Polar residues" evidence="1">
    <location>
        <begin position="175"/>
        <end position="189"/>
    </location>
</feature>
<feature type="compositionally biased region" description="Basic and acidic residues" evidence="1">
    <location>
        <begin position="98"/>
        <end position="109"/>
    </location>
</feature>
<sequence>MSAKRKLFTAHGVGELDLNKALPDESSVPSKCTSSCVSHNEVGEYGKSTFLIDLDWREPKNNHSNDSSSSDRQDITRSTLTTSPSKDPSSCSMNLRPKNAESEISLPDKTRRKISTSKMNVDKNKEDQLCSQLHTSQEFLEGTGSNRSPVSCKSYWTADDVSSNTKTGQCGVDIPNSNPSIEMKLQSSDSQKKESDEVDITVRKGAVSLIYFSSESFARKRKENCNLERETPQSSSESYESIVLKQQECSVDEYCVSSTPSEATSPDKKDHGVKLKRGRRMKDFRKDILPGLPSLSRQEISEDIKIMELAFRSREYKKYRPKNASRSDCFSSVRSRRSRLSCVGRRY</sequence>
<feature type="region of interest" description="Disordered" evidence="1">
    <location>
        <begin position="55"/>
        <end position="128"/>
    </location>
</feature>
<evidence type="ECO:0000313" key="3">
    <source>
        <dbReference type="Proteomes" id="UP001318860"/>
    </source>
</evidence>
<dbReference type="Pfam" id="PF05904">
    <property type="entry name" value="DUF863"/>
    <property type="match status" value="1"/>
</dbReference>
<name>A0ABR0VSS9_REHGL</name>
<dbReference type="EMBL" id="JABTTQ020000822">
    <property type="protein sequence ID" value="KAK6137703.1"/>
    <property type="molecule type" value="Genomic_DNA"/>
</dbReference>
<comment type="caution">
    <text evidence="2">The sequence shown here is derived from an EMBL/GenBank/DDBJ whole genome shotgun (WGS) entry which is preliminary data.</text>
</comment>
<accession>A0ABR0VSS9</accession>
<feature type="region of interest" description="Disordered" evidence="1">
    <location>
        <begin position="257"/>
        <end position="279"/>
    </location>
</feature>